<dbReference type="PANTHER" id="PTHR32309:SF13">
    <property type="entry name" value="FERRIC ENTEROBACTIN TRANSPORT PROTEIN FEPE"/>
    <property type="match status" value="1"/>
</dbReference>
<dbReference type="PANTHER" id="PTHR32309">
    <property type="entry name" value="TYROSINE-PROTEIN KINASE"/>
    <property type="match status" value="1"/>
</dbReference>
<keyword evidence="2" id="KW-1003">Cell membrane</keyword>
<dbReference type="RefSeq" id="WP_189506625.1">
    <property type="nucleotide sequence ID" value="NZ_BMZQ01000004.1"/>
</dbReference>
<evidence type="ECO:0000313" key="11">
    <source>
        <dbReference type="Proteomes" id="UP000630142"/>
    </source>
</evidence>
<evidence type="ECO:0000256" key="5">
    <source>
        <dbReference type="ARBA" id="ARBA00023136"/>
    </source>
</evidence>
<accession>A0A8J3DX97</accession>
<dbReference type="InterPro" id="IPR050445">
    <property type="entry name" value="Bact_polysacc_biosynth/exp"/>
</dbReference>
<sequence length="720" mass="77734">MIPVTLQPTLGMPAQPLTEAEHVSLRDVVDFIRKEWLIIGLCVVTFTVLSVAYAATALPTYTAEARLIIDTSQSRLVLQEADSVSLAMESARVDSEVELVKSRSIALAVIEKLGLVNEAEYNAEPGLLTRIRRSIKAAFEDMPSIEGNEVDARLRGAMGAYAARLGVRRLGQSYVLEISYSSSSAARAAQITNAIVDAYIAAKVDSKAEAARRGAKWLEGRLDELGTQANQAAAAVEQFRTSQRLFTSRTDGPLADRELRDTSTQLQAARGESSRLKARLDAVDAILRSGAISETMDADIGETPVLTTLRQRLLDARIRQADLSARYGPDGAAPSAVAAEIEQIREEMRSELTRLRTTYKLELDTAERNRLSTDDTLEQMLDQAGEASVQYVRLAELESRASTFRRMYELMLQHFTQTVQRESFPVSDARIVTPAVQPFTPSQPKTTLIVSLGVVLGAVLGVGAALMRRALAPGVTSRRQIESRTGVPCLAVLPRPGRLAALRAWMRGRELEEDAFRAVLAAPQSEFSRALAEAKTSLDIALNEKRPMVLGITSVNHDAGRAQISSNLALLYAAGGASTLLVDADRLHSGLTQEMESVEDGEGEERSVIGRSVTETGDGIRFVSLADLTGKDAHRVPTYLKLALREAAGIYDVIIVDLPPLKEAPDARAICAGLDGLLISCRYLRTPVADIAGALASLAGSPTRFRAVMIDGALEGSSVG</sequence>
<feature type="domain" description="Polysaccharide chain length determinant N-terminal" evidence="8">
    <location>
        <begin position="23"/>
        <end position="113"/>
    </location>
</feature>
<dbReference type="InterPro" id="IPR003856">
    <property type="entry name" value="LPS_length_determ_N"/>
</dbReference>
<feature type="coiled-coil region" evidence="6">
    <location>
        <begin position="338"/>
        <end position="369"/>
    </location>
</feature>
<evidence type="ECO:0000256" key="4">
    <source>
        <dbReference type="ARBA" id="ARBA00022989"/>
    </source>
</evidence>
<comment type="subcellular location">
    <subcellularLocation>
        <location evidence="1">Cell membrane</location>
        <topology evidence="1">Multi-pass membrane protein</topology>
    </subcellularLocation>
</comment>
<dbReference type="GO" id="GO:0004713">
    <property type="term" value="F:protein tyrosine kinase activity"/>
    <property type="evidence" value="ECO:0007669"/>
    <property type="project" value="TreeGrafter"/>
</dbReference>
<feature type="domain" description="Tyrosine-protein kinase G-rich" evidence="9">
    <location>
        <begin position="404"/>
        <end position="470"/>
    </location>
</feature>
<dbReference type="Proteomes" id="UP000630142">
    <property type="component" value="Unassembled WGS sequence"/>
</dbReference>
<comment type="caution">
    <text evidence="10">The sequence shown here is derived from an EMBL/GenBank/DDBJ whole genome shotgun (WGS) entry which is preliminary data.</text>
</comment>
<dbReference type="SUPFAM" id="SSF52540">
    <property type="entry name" value="P-loop containing nucleoside triphosphate hydrolases"/>
    <property type="match status" value="1"/>
</dbReference>
<dbReference type="Gene3D" id="3.40.50.300">
    <property type="entry name" value="P-loop containing nucleotide triphosphate hydrolases"/>
    <property type="match status" value="1"/>
</dbReference>
<evidence type="ECO:0000256" key="7">
    <source>
        <dbReference type="SAM" id="Phobius"/>
    </source>
</evidence>
<evidence type="ECO:0000259" key="9">
    <source>
        <dbReference type="Pfam" id="PF13807"/>
    </source>
</evidence>
<dbReference type="Pfam" id="PF02706">
    <property type="entry name" value="Wzz"/>
    <property type="match status" value="1"/>
</dbReference>
<keyword evidence="4 7" id="KW-1133">Transmembrane helix</keyword>
<keyword evidence="5 7" id="KW-0472">Membrane</keyword>
<dbReference type="GO" id="GO:0005886">
    <property type="term" value="C:plasma membrane"/>
    <property type="evidence" value="ECO:0007669"/>
    <property type="project" value="UniProtKB-SubCell"/>
</dbReference>
<dbReference type="InterPro" id="IPR032807">
    <property type="entry name" value="GNVR"/>
</dbReference>
<keyword evidence="3 7" id="KW-0812">Transmembrane</keyword>
<evidence type="ECO:0000256" key="1">
    <source>
        <dbReference type="ARBA" id="ARBA00004651"/>
    </source>
</evidence>
<organism evidence="10 11">
    <name type="scientific">Tianweitania populi</name>
    <dbReference type="NCBI Taxonomy" id="1607949"/>
    <lineage>
        <taxon>Bacteria</taxon>
        <taxon>Pseudomonadati</taxon>
        <taxon>Pseudomonadota</taxon>
        <taxon>Alphaproteobacteria</taxon>
        <taxon>Hyphomicrobiales</taxon>
        <taxon>Phyllobacteriaceae</taxon>
        <taxon>Tianweitania</taxon>
    </lineage>
</organism>
<dbReference type="Pfam" id="PF13807">
    <property type="entry name" value="GNVR"/>
    <property type="match status" value="1"/>
</dbReference>
<keyword evidence="11" id="KW-1185">Reference proteome</keyword>
<dbReference type="EMBL" id="BMZQ01000004">
    <property type="protein sequence ID" value="GHD21941.1"/>
    <property type="molecule type" value="Genomic_DNA"/>
</dbReference>
<proteinExistence type="predicted"/>
<name>A0A8J3DX97_9HYPH</name>
<dbReference type="AlphaFoldDB" id="A0A8J3DX97"/>
<evidence type="ECO:0000259" key="8">
    <source>
        <dbReference type="Pfam" id="PF02706"/>
    </source>
</evidence>
<dbReference type="InterPro" id="IPR027417">
    <property type="entry name" value="P-loop_NTPase"/>
</dbReference>
<evidence type="ECO:0000256" key="6">
    <source>
        <dbReference type="SAM" id="Coils"/>
    </source>
</evidence>
<keyword evidence="6" id="KW-0175">Coiled coil</keyword>
<reference evidence="10" key="2">
    <citation type="submission" date="2020-09" db="EMBL/GenBank/DDBJ databases">
        <authorList>
            <person name="Sun Q."/>
            <person name="Kim S."/>
        </authorList>
    </citation>
    <scope>NUCLEOTIDE SEQUENCE</scope>
    <source>
        <strain evidence="10">KCTC 42249</strain>
    </source>
</reference>
<protein>
    <submittedName>
        <fullName evidence="10">Chromosome partitioning protein ParA</fullName>
    </submittedName>
</protein>
<feature type="transmembrane region" description="Helical" evidence="7">
    <location>
        <begin position="36"/>
        <end position="55"/>
    </location>
</feature>
<evidence type="ECO:0000256" key="3">
    <source>
        <dbReference type="ARBA" id="ARBA00022692"/>
    </source>
</evidence>
<evidence type="ECO:0000256" key="2">
    <source>
        <dbReference type="ARBA" id="ARBA00022475"/>
    </source>
</evidence>
<gene>
    <name evidence="10" type="ORF">GCM10016234_35770</name>
</gene>
<reference evidence="10" key="1">
    <citation type="journal article" date="2014" name="Int. J. Syst. Evol. Microbiol.">
        <title>Complete genome sequence of Corynebacterium casei LMG S-19264T (=DSM 44701T), isolated from a smear-ripened cheese.</title>
        <authorList>
            <consortium name="US DOE Joint Genome Institute (JGI-PGF)"/>
            <person name="Walter F."/>
            <person name="Albersmeier A."/>
            <person name="Kalinowski J."/>
            <person name="Ruckert C."/>
        </authorList>
    </citation>
    <scope>NUCLEOTIDE SEQUENCE</scope>
    <source>
        <strain evidence="10">KCTC 42249</strain>
    </source>
</reference>
<evidence type="ECO:0000313" key="10">
    <source>
        <dbReference type="EMBL" id="GHD21941.1"/>
    </source>
</evidence>